<sequence>MARSFRHRAVQAVRIPTALSLAVLAAASCNGESMAPGGSSGTPELVFEPALLDLAEDRQGVVQLENQGTAAAGPIQLVPGPVTMETGGIVDGGQLQVDPAEIAALEPDSTVEIMLSVTLPSSPEPGAYRGSLQASYEGDSLSLLDVRFLVEPPPPPPPGSGASVTIIGSSAPRQGDVVTYTAEVRDESGALVTDPALTWTLLPASAGLLTTDGRFVGYAIGPAQIVASVIDAADTLEISIVSRGVRSSSGFTLVGSGVETQRHTSDLWVHGAYVYTGTWSCRDAGNCGDRLFVWNVSMPSAPQKVNEVVVDARTVNDVKVRDDGTIAVITHEGSSDGLNGITLLDLADPGAPSPITRFTNSLAPGVHNVWIDGNYVYAAVDGTGNGLQIVNISDPANPTLAASYYAGTSILHDVYVRDGLAFLSHWNAGLVILDVGNGIAGGTPESPVEVSQIQTAGGQTHNAWYWPATGYVFVGEEDFRTPGIMHVVDASDLENPVEVATFRLAGAPPHNFWLDEDRGILYAAWYSNGLRAIDVSGILLGELDQQGREIADFSTPSTWAPQLHAGLVYLSDMDEGLVIVQPNF</sequence>
<dbReference type="AlphaFoldDB" id="A0AAE5CCS1"/>
<feature type="signal peptide" evidence="1">
    <location>
        <begin position="1"/>
        <end position="25"/>
    </location>
</feature>
<gene>
    <name evidence="2" type="ORF">GWO12_05640</name>
</gene>
<evidence type="ECO:0000313" key="2">
    <source>
        <dbReference type="EMBL" id="NIR74579.1"/>
    </source>
</evidence>
<evidence type="ECO:0000313" key="3">
    <source>
        <dbReference type="Proteomes" id="UP000702544"/>
    </source>
</evidence>
<accession>A0AAE5CCS1</accession>
<evidence type="ECO:0008006" key="4">
    <source>
        <dbReference type="Google" id="ProtNLM"/>
    </source>
</evidence>
<name>A0AAE5CCS1_9BACT</name>
<reference evidence="2 3" key="1">
    <citation type="submission" date="2020-01" db="EMBL/GenBank/DDBJ databases">
        <title>Genomes assembled from Gulf of Kutch pelagic sediment metagenomes.</title>
        <authorList>
            <person name="Chandrashekar M."/>
            <person name="Mahajan M.S."/>
            <person name="Dave K.J."/>
            <person name="Vatsa P."/>
            <person name="Nathani N.M."/>
        </authorList>
    </citation>
    <scope>NUCLEOTIDE SEQUENCE [LARGE SCALE GENOMIC DNA]</scope>
    <source>
        <strain evidence="2">KS3-K002</strain>
    </source>
</reference>
<comment type="caution">
    <text evidence="2">The sequence shown here is derived from an EMBL/GenBank/DDBJ whole genome shotgun (WGS) entry which is preliminary data.</text>
</comment>
<feature type="chain" id="PRO_5042119059" description="BIG2 domain-containing protein" evidence="1">
    <location>
        <begin position="26"/>
        <end position="584"/>
    </location>
</feature>
<dbReference type="Proteomes" id="UP000702544">
    <property type="component" value="Unassembled WGS sequence"/>
</dbReference>
<evidence type="ECO:0000256" key="1">
    <source>
        <dbReference type="SAM" id="SignalP"/>
    </source>
</evidence>
<dbReference type="InterPro" id="IPR011044">
    <property type="entry name" value="Quino_amine_DH_bsu"/>
</dbReference>
<dbReference type="PROSITE" id="PS51257">
    <property type="entry name" value="PROKAR_LIPOPROTEIN"/>
    <property type="match status" value="1"/>
</dbReference>
<keyword evidence="1" id="KW-0732">Signal</keyword>
<organism evidence="2 3">
    <name type="scientific">Candidatus Kutchimonas denitrificans</name>
    <dbReference type="NCBI Taxonomy" id="3056748"/>
    <lineage>
        <taxon>Bacteria</taxon>
        <taxon>Pseudomonadati</taxon>
        <taxon>Gemmatimonadota</taxon>
        <taxon>Gemmatimonadia</taxon>
        <taxon>Candidatus Palauibacterales</taxon>
        <taxon>Candidatus Palauibacteraceae</taxon>
        <taxon>Candidatus Kutchimonas</taxon>
    </lineage>
</organism>
<dbReference type="Pfam" id="PF08309">
    <property type="entry name" value="LVIVD"/>
    <property type="match status" value="3"/>
</dbReference>
<dbReference type="SUPFAM" id="SSF50969">
    <property type="entry name" value="YVTN repeat-like/Quinoprotein amine dehydrogenase"/>
    <property type="match status" value="1"/>
</dbReference>
<protein>
    <recommendedName>
        <fullName evidence="4">BIG2 domain-containing protein</fullName>
    </recommendedName>
</protein>
<dbReference type="InterPro" id="IPR013211">
    <property type="entry name" value="LVIVD"/>
</dbReference>
<dbReference type="EMBL" id="JAACAK010000046">
    <property type="protein sequence ID" value="NIR74579.1"/>
    <property type="molecule type" value="Genomic_DNA"/>
</dbReference>
<proteinExistence type="predicted"/>